<dbReference type="SUPFAM" id="SSF54197">
    <property type="entry name" value="HIT-like"/>
    <property type="match status" value="1"/>
</dbReference>
<name>A0A1V8T6I8_9PEZI</name>
<comment type="caution">
    <text evidence="3">The sequence shown here is derived from an EMBL/GenBank/DDBJ whole genome shotgun (WGS) entry which is preliminary data.</text>
</comment>
<dbReference type="Pfam" id="PF09830">
    <property type="entry name" value="ATP_transf"/>
    <property type="match status" value="1"/>
</dbReference>
<dbReference type="InterPro" id="IPR045759">
    <property type="entry name" value="Ap4A_phos1/2_N"/>
</dbReference>
<dbReference type="Gene3D" id="3.30.428.70">
    <property type="match status" value="1"/>
</dbReference>
<dbReference type="AlphaFoldDB" id="A0A1V8T6I8"/>
<sequence>MGALDSLTTNSVIEAEVLKRFDELHTRGELLWEPNEPIRIPQQPFDAYIRVSPALITKPYNPGDTSRKPAFTGDPPEYTLCEVGPAHKLILNKYCWVRPQLILHTLEYESQRDGLTLRDVDATWQVLEMLGEGYMAIFNGGPEAGGSIAHKHVQIMPKPGWKMFPGKCLDQDAGMKSLGVVPFVHQFQVLFPESTSAAIFASIKELSGSMSIPALYPAHNVVLTLSWLIVLPRRQAEVDGCAGGAQAMLGDIWTKTHDQVQQWRSLGPLSVLAQLGVTRPNDSI</sequence>
<protein>
    <submittedName>
        <fullName evidence="3">Uncharacterized protein</fullName>
    </submittedName>
</protein>
<dbReference type="PANTHER" id="PTHR38420">
    <property type="entry name" value="AP-4-A PHOSPHORYLASE II"/>
    <property type="match status" value="1"/>
</dbReference>
<accession>A0A1V8T6I8</accession>
<keyword evidence="4" id="KW-1185">Reference proteome</keyword>
<dbReference type="PANTHER" id="PTHR38420:SF1">
    <property type="entry name" value="PUTATIVE (AFU_ORTHOLOGUE AFUA_5G14690)-RELATED"/>
    <property type="match status" value="1"/>
</dbReference>
<dbReference type="FunCoup" id="A0A1V8T6I8">
    <property type="interactions" value="352"/>
</dbReference>
<evidence type="ECO:0000259" key="2">
    <source>
        <dbReference type="Pfam" id="PF19327"/>
    </source>
</evidence>
<evidence type="ECO:0000313" key="4">
    <source>
        <dbReference type="Proteomes" id="UP000192596"/>
    </source>
</evidence>
<dbReference type="EMBL" id="NAJO01000016">
    <property type="protein sequence ID" value="OQO06792.1"/>
    <property type="molecule type" value="Genomic_DNA"/>
</dbReference>
<dbReference type="InterPro" id="IPR043171">
    <property type="entry name" value="Ap4A_phos1/2-like"/>
</dbReference>
<dbReference type="Proteomes" id="UP000192596">
    <property type="component" value="Unassembled WGS sequence"/>
</dbReference>
<evidence type="ECO:0000313" key="3">
    <source>
        <dbReference type="EMBL" id="OQO06792.1"/>
    </source>
</evidence>
<dbReference type="OrthoDB" id="10267950at2759"/>
<dbReference type="InterPro" id="IPR009163">
    <property type="entry name" value="Ap4A_phos1/2"/>
</dbReference>
<dbReference type="InterPro" id="IPR019200">
    <property type="entry name" value="ATP_adenylylTrfase_C"/>
</dbReference>
<dbReference type="GO" id="GO:0003877">
    <property type="term" value="F:ATP:ADP adenylyltransferase activity"/>
    <property type="evidence" value="ECO:0007669"/>
    <property type="project" value="InterPro"/>
</dbReference>
<dbReference type="GO" id="GO:0009117">
    <property type="term" value="P:nucleotide metabolic process"/>
    <property type="evidence" value="ECO:0007669"/>
    <property type="project" value="InterPro"/>
</dbReference>
<evidence type="ECO:0000259" key="1">
    <source>
        <dbReference type="Pfam" id="PF09830"/>
    </source>
</evidence>
<organism evidence="3 4">
    <name type="scientific">Cryoendolithus antarcticus</name>
    <dbReference type="NCBI Taxonomy" id="1507870"/>
    <lineage>
        <taxon>Eukaryota</taxon>
        <taxon>Fungi</taxon>
        <taxon>Dikarya</taxon>
        <taxon>Ascomycota</taxon>
        <taxon>Pezizomycotina</taxon>
        <taxon>Dothideomycetes</taxon>
        <taxon>Dothideomycetidae</taxon>
        <taxon>Cladosporiales</taxon>
        <taxon>Cladosporiaceae</taxon>
        <taxon>Cryoendolithus</taxon>
    </lineage>
</organism>
<feature type="domain" description="Ap4A phosphorylase 1/2 N-terminal" evidence="2">
    <location>
        <begin position="76"/>
        <end position="159"/>
    </location>
</feature>
<dbReference type="Pfam" id="PF19327">
    <property type="entry name" value="Ap4A_phos_N"/>
    <property type="match status" value="1"/>
</dbReference>
<proteinExistence type="predicted"/>
<gene>
    <name evidence="3" type="ORF">B0A48_08580</name>
</gene>
<dbReference type="STRING" id="1507870.A0A1V8T6I8"/>
<dbReference type="GO" id="GO:0005524">
    <property type="term" value="F:ATP binding"/>
    <property type="evidence" value="ECO:0007669"/>
    <property type="project" value="InterPro"/>
</dbReference>
<feature type="domain" description="ATP adenylyltransferase C-terminal" evidence="1">
    <location>
        <begin position="181"/>
        <end position="277"/>
    </location>
</feature>
<dbReference type="InterPro" id="IPR036265">
    <property type="entry name" value="HIT-like_sf"/>
</dbReference>
<dbReference type="InParanoid" id="A0A1V8T6I8"/>
<reference evidence="4" key="1">
    <citation type="submission" date="2017-03" db="EMBL/GenBank/DDBJ databases">
        <title>Genomes of endolithic fungi from Antarctica.</title>
        <authorList>
            <person name="Coleine C."/>
            <person name="Masonjones S."/>
            <person name="Stajich J.E."/>
        </authorList>
    </citation>
    <scope>NUCLEOTIDE SEQUENCE [LARGE SCALE GENOMIC DNA]</scope>
    <source>
        <strain evidence="4">CCFEE 5527</strain>
    </source>
</reference>